<dbReference type="InterPro" id="IPR005248">
    <property type="entry name" value="NadD/NMNAT"/>
</dbReference>
<sequence length="194" mass="22312">MTESMCTKSRIGIFGGSFDPVHTGHLVVAIRAIEQLELERLYVIPAYMPPHKVSSTTSPFETRMRWLKIVFDGIDEAYVSDYERERGGISYSLFTVRHFSKLHSCRPFLIVGEDSFVSLDTWFEYETLLDEATIAVYPRNITERDHSFDEQVIWLDAPRFDISSTEIRKRIKEGKSVVGLVPDSILCEVESFYG</sequence>
<dbReference type="HAMAP" id="MF_00244">
    <property type="entry name" value="NaMN_adenylyltr"/>
    <property type="match status" value="1"/>
</dbReference>
<evidence type="ECO:0000256" key="6">
    <source>
        <dbReference type="ARBA" id="ARBA00022741"/>
    </source>
</evidence>
<evidence type="ECO:0000256" key="5">
    <source>
        <dbReference type="ARBA" id="ARBA00022695"/>
    </source>
</evidence>
<comment type="catalytic activity">
    <reaction evidence="9 10">
        <text>nicotinate beta-D-ribonucleotide + ATP + H(+) = deamido-NAD(+) + diphosphate</text>
        <dbReference type="Rhea" id="RHEA:22860"/>
        <dbReference type="ChEBI" id="CHEBI:15378"/>
        <dbReference type="ChEBI" id="CHEBI:30616"/>
        <dbReference type="ChEBI" id="CHEBI:33019"/>
        <dbReference type="ChEBI" id="CHEBI:57502"/>
        <dbReference type="ChEBI" id="CHEBI:58437"/>
        <dbReference type="EC" id="2.7.7.18"/>
    </reaction>
</comment>
<comment type="caution">
    <text evidence="12">The sequence shown here is derived from an EMBL/GenBank/DDBJ whole genome shotgun (WGS) entry which is preliminary data.</text>
</comment>
<dbReference type="SUPFAM" id="SSF52374">
    <property type="entry name" value="Nucleotidylyl transferase"/>
    <property type="match status" value="1"/>
</dbReference>
<keyword evidence="7 10" id="KW-0067">ATP-binding</keyword>
<dbReference type="GO" id="GO:0009435">
    <property type="term" value="P:NAD+ biosynthetic process"/>
    <property type="evidence" value="ECO:0007669"/>
    <property type="project" value="UniProtKB-UniRule"/>
</dbReference>
<evidence type="ECO:0000256" key="4">
    <source>
        <dbReference type="ARBA" id="ARBA00022679"/>
    </source>
</evidence>
<dbReference type="InterPro" id="IPR014729">
    <property type="entry name" value="Rossmann-like_a/b/a_fold"/>
</dbReference>
<dbReference type="NCBIfam" id="TIGR00482">
    <property type="entry name" value="nicotinate (nicotinamide) nucleotide adenylyltransferase"/>
    <property type="match status" value="1"/>
</dbReference>
<dbReference type="EMBL" id="DSBT01000097">
    <property type="protein sequence ID" value="HDP77199.1"/>
    <property type="molecule type" value="Genomic_DNA"/>
</dbReference>
<comment type="similarity">
    <text evidence="10">Belongs to the NadD family.</text>
</comment>
<proteinExistence type="inferred from homology"/>
<evidence type="ECO:0000256" key="3">
    <source>
        <dbReference type="ARBA" id="ARBA00022642"/>
    </source>
</evidence>
<comment type="pathway">
    <text evidence="2 10">Cofactor biosynthesis; NAD(+) biosynthesis; deamido-NAD(+) from nicotinate D-ribonucleotide: step 1/1.</text>
</comment>
<comment type="function">
    <text evidence="1 10">Catalyzes the reversible adenylation of nicotinate mononucleotide (NaMN) to nicotinic acid adenine dinucleotide (NaAD).</text>
</comment>
<dbReference type="Pfam" id="PF01467">
    <property type="entry name" value="CTP_transf_like"/>
    <property type="match status" value="1"/>
</dbReference>
<dbReference type="GO" id="GO:0005524">
    <property type="term" value="F:ATP binding"/>
    <property type="evidence" value="ECO:0007669"/>
    <property type="project" value="UniProtKB-KW"/>
</dbReference>
<dbReference type="UniPathway" id="UPA00253">
    <property type="reaction ID" value="UER00332"/>
</dbReference>
<evidence type="ECO:0000256" key="2">
    <source>
        <dbReference type="ARBA" id="ARBA00005019"/>
    </source>
</evidence>
<gene>
    <name evidence="10 12" type="primary">nadD</name>
    <name evidence="12" type="ORF">ENN47_03250</name>
</gene>
<dbReference type="PANTHER" id="PTHR39321:SF3">
    <property type="entry name" value="PHOSPHOPANTETHEINE ADENYLYLTRANSFERASE"/>
    <property type="match status" value="1"/>
</dbReference>
<dbReference type="EC" id="2.7.7.18" evidence="10"/>
<evidence type="ECO:0000256" key="9">
    <source>
        <dbReference type="ARBA" id="ARBA00048721"/>
    </source>
</evidence>
<evidence type="ECO:0000259" key="11">
    <source>
        <dbReference type="Pfam" id="PF01467"/>
    </source>
</evidence>
<name>A0A7C1GQ21_9BACT</name>
<dbReference type="AlphaFoldDB" id="A0A7C1GQ21"/>
<keyword evidence="6 10" id="KW-0547">Nucleotide-binding</keyword>
<dbReference type="PANTHER" id="PTHR39321">
    <property type="entry name" value="NICOTINATE-NUCLEOTIDE ADENYLYLTRANSFERASE-RELATED"/>
    <property type="match status" value="1"/>
</dbReference>
<reference evidence="12" key="1">
    <citation type="journal article" date="2020" name="mSystems">
        <title>Genome- and Community-Level Interaction Insights into Carbon Utilization and Element Cycling Functions of Hydrothermarchaeota in Hydrothermal Sediment.</title>
        <authorList>
            <person name="Zhou Z."/>
            <person name="Liu Y."/>
            <person name="Xu W."/>
            <person name="Pan J."/>
            <person name="Luo Z.H."/>
            <person name="Li M."/>
        </authorList>
    </citation>
    <scope>NUCLEOTIDE SEQUENCE [LARGE SCALE GENOMIC DNA]</scope>
    <source>
        <strain evidence="12">SpSt-1179</strain>
    </source>
</reference>
<dbReference type="Proteomes" id="UP000886198">
    <property type="component" value="Unassembled WGS sequence"/>
</dbReference>
<dbReference type="NCBIfam" id="TIGR00125">
    <property type="entry name" value="cyt_tran_rel"/>
    <property type="match status" value="1"/>
</dbReference>
<keyword evidence="3 10" id="KW-0662">Pyridine nucleotide biosynthesis</keyword>
<evidence type="ECO:0000313" key="12">
    <source>
        <dbReference type="EMBL" id="HDP77199.1"/>
    </source>
</evidence>
<protein>
    <recommendedName>
        <fullName evidence="10">Probable nicotinate-nucleotide adenylyltransferase</fullName>
        <ecNumber evidence="10">2.7.7.18</ecNumber>
    </recommendedName>
    <alternativeName>
        <fullName evidence="10">Deamido-NAD(+) diphosphorylase</fullName>
    </alternativeName>
    <alternativeName>
        <fullName evidence="10">Deamido-NAD(+) pyrophosphorylase</fullName>
    </alternativeName>
    <alternativeName>
        <fullName evidence="10">Nicotinate mononucleotide adenylyltransferase</fullName>
        <shortName evidence="10">NaMN adenylyltransferase</shortName>
    </alternativeName>
</protein>
<evidence type="ECO:0000256" key="1">
    <source>
        <dbReference type="ARBA" id="ARBA00002324"/>
    </source>
</evidence>
<accession>A0A7C1GQ21</accession>
<feature type="domain" description="Cytidyltransferase-like" evidence="11">
    <location>
        <begin position="13"/>
        <end position="170"/>
    </location>
</feature>
<keyword evidence="8 10" id="KW-0520">NAD</keyword>
<evidence type="ECO:0000256" key="7">
    <source>
        <dbReference type="ARBA" id="ARBA00022840"/>
    </source>
</evidence>
<keyword evidence="5 10" id="KW-0548">Nucleotidyltransferase</keyword>
<keyword evidence="4 10" id="KW-0808">Transferase</keyword>
<organism evidence="12">
    <name type="scientific">Mesotoga infera</name>
    <dbReference type="NCBI Taxonomy" id="1236046"/>
    <lineage>
        <taxon>Bacteria</taxon>
        <taxon>Thermotogati</taxon>
        <taxon>Thermotogota</taxon>
        <taxon>Thermotogae</taxon>
        <taxon>Kosmotogales</taxon>
        <taxon>Kosmotogaceae</taxon>
        <taxon>Mesotoga</taxon>
    </lineage>
</organism>
<evidence type="ECO:0000256" key="8">
    <source>
        <dbReference type="ARBA" id="ARBA00023027"/>
    </source>
</evidence>
<dbReference type="CDD" id="cd02165">
    <property type="entry name" value="NMNAT"/>
    <property type="match status" value="1"/>
</dbReference>
<dbReference type="GO" id="GO:0004515">
    <property type="term" value="F:nicotinate-nucleotide adenylyltransferase activity"/>
    <property type="evidence" value="ECO:0007669"/>
    <property type="project" value="UniProtKB-UniRule"/>
</dbReference>
<dbReference type="InterPro" id="IPR004821">
    <property type="entry name" value="Cyt_trans-like"/>
</dbReference>
<evidence type="ECO:0000256" key="10">
    <source>
        <dbReference type="HAMAP-Rule" id="MF_00244"/>
    </source>
</evidence>
<dbReference type="Gene3D" id="3.40.50.620">
    <property type="entry name" value="HUPs"/>
    <property type="match status" value="1"/>
</dbReference>